<feature type="compositionally biased region" description="Polar residues" evidence="1">
    <location>
        <begin position="15"/>
        <end position="26"/>
    </location>
</feature>
<proteinExistence type="predicted"/>
<evidence type="ECO:0000313" key="3">
    <source>
        <dbReference type="Proteomes" id="UP001458880"/>
    </source>
</evidence>
<comment type="caution">
    <text evidence="2">The sequence shown here is derived from an EMBL/GenBank/DDBJ whole genome shotgun (WGS) entry which is preliminary data.</text>
</comment>
<keyword evidence="3" id="KW-1185">Reference proteome</keyword>
<name>A0AAW1KK77_POPJA</name>
<dbReference type="EMBL" id="JASPKY010000217">
    <property type="protein sequence ID" value="KAK9719712.1"/>
    <property type="molecule type" value="Genomic_DNA"/>
</dbReference>
<feature type="compositionally biased region" description="Basic and acidic residues" evidence="1">
    <location>
        <begin position="1"/>
        <end position="14"/>
    </location>
</feature>
<gene>
    <name evidence="2" type="ORF">QE152_g22490</name>
</gene>
<accession>A0AAW1KK77</accession>
<protein>
    <submittedName>
        <fullName evidence="2">Uncharacterized protein</fullName>
    </submittedName>
</protein>
<dbReference type="AlphaFoldDB" id="A0AAW1KK77"/>
<evidence type="ECO:0000256" key="1">
    <source>
        <dbReference type="SAM" id="MobiDB-lite"/>
    </source>
</evidence>
<feature type="region of interest" description="Disordered" evidence="1">
    <location>
        <begin position="1"/>
        <end position="26"/>
    </location>
</feature>
<evidence type="ECO:0000313" key="2">
    <source>
        <dbReference type="EMBL" id="KAK9719712.1"/>
    </source>
</evidence>
<feature type="region of interest" description="Disordered" evidence="1">
    <location>
        <begin position="50"/>
        <end position="69"/>
    </location>
</feature>
<organism evidence="2 3">
    <name type="scientific">Popillia japonica</name>
    <name type="common">Japanese beetle</name>
    <dbReference type="NCBI Taxonomy" id="7064"/>
    <lineage>
        <taxon>Eukaryota</taxon>
        <taxon>Metazoa</taxon>
        <taxon>Ecdysozoa</taxon>
        <taxon>Arthropoda</taxon>
        <taxon>Hexapoda</taxon>
        <taxon>Insecta</taxon>
        <taxon>Pterygota</taxon>
        <taxon>Neoptera</taxon>
        <taxon>Endopterygota</taxon>
        <taxon>Coleoptera</taxon>
        <taxon>Polyphaga</taxon>
        <taxon>Scarabaeiformia</taxon>
        <taxon>Scarabaeidae</taxon>
        <taxon>Rutelinae</taxon>
        <taxon>Popillia</taxon>
    </lineage>
</organism>
<reference evidence="2 3" key="1">
    <citation type="journal article" date="2024" name="BMC Genomics">
        <title>De novo assembly and annotation of Popillia japonica's genome with initial clues to its potential as an invasive pest.</title>
        <authorList>
            <person name="Cucini C."/>
            <person name="Boschi S."/>
            <person name="Funari R."/>
            <person name="Cardaioli E."/>
            <person name="Iannotti N."/>
            <person name="Marturano G."/>
            <person name="Paoli F."/>
            <person name="Bruttini M."/>
            <person name="Carapelli A."/>
            <person name="Frati F."/>
            <person name="Nardi F."/>
        </authorList>
    </citation>
    <scope>NUCLEOTIDE SEQUENCE [LARGE SCALE GENOMIC DNA]</scope>
    <source>
        <strain evidence="2">DMR45628</strain>
    </source>
</reference>
<dbReference type="Proteomes" id="UP001458880">
    <property type="component" value="Unassembled WGS sequence"/>
</dbReference>
<sequence>MEDKLTDKTLKQDSNENTDQVISGTDTEWIGGIRSLGEHLDETDEKAVFERRSSISRTPPESSKKAVAGYNWLETSPRARANSLPGGNVSDIQCNTLDKMLERKKTAKRRRKR</sequence>